<feature type="compositionally biased region" description="Basic and acidic residues" evidence="1">
    <location>
        <begin position="69"/>
        <end position="80"/>
    </location>
</feature>
<evidence type="ECO:0000313" key="3">
    <source>
        <dbReference type="EMBL" id="KAK8779299.1"/>
    </source>
</evidence>
<organism evidence="3 4">
    <name type="scientific">Amblyomma americanum</name>
    <name type="common">Lone star tick</name>
    <dbReference type="NCBI Taxonomy" id="6943"/>
    <lineage>
        <taxon>Eukaryota</taxon>
        <taxon>Metazoa</taxon>
        <taxon>Ecdysozoa</taxon>
        <taxon>Arthropoda</taxon>
        <taxon>Chelicerata</taxon>
        <taxon>Arachnida</taxon>
        <taxon>Acari</taxon>
        <taxon>Parasitiformes</taxon>
        <taxon>Ixodida</taxon>
        <taxon>Ixodoidea</taxon>
        <taxon>Ixodidae</taxon>
        <taxon>Amblyomminae</taxon>
        <taxon>Amblyomma</taxon>
    </lineage>
</organism>
<dbReference type="Gene3D" id="1.10.720.30">
    <property type="entry name" value="SAP domain"/>
    <property type="match status" value="1"/>
</dbReference>
<dbReference type="InterPro" id="IPR003034">
    <property type="entry name" value="SAP_dom"/>
</dbReference>
<dbReference type="SUPFAM" id="SSF68906">
    <property type="entry name" value="SAP domain"/>
    <property type="match status" value="1"/>
</dbReference>
<protein>
    <recommendedName>
        <fullName evidence="2">SAP domain-containing protein</fullName>
    </recommendedName>
</protein>
<feature type="compositionally biased region" description="Basic and acidic residues" evidence="1">
    <location>
        <begin position="11"/>
        <end position="25"/>
    </location>
</feature>
<sequence>MAQKTGSAEEPPVHGEREDITERTRTPSVSSESTFIWPPVKSTDRPVLSALKKQRLADELRTRGLPCTGRKDDLVTRLLDDNTPLQAPPGSSDSTTSQDETDSYGHGEAGSKAPAAIDMLRADVDEIRRLLTQQRHELPTRTAHETASQRHEGVRAPAAAAPQESTDADHGIPHQSSPENDASRAPEGIPSLKEVVAMFARAQLQMTAALTRMSAPASPVLIQSTNDAASAIPEYDCSAQRNALTCISQVERVAALAHRSSSLTLATAATRLQGAAKDWHSSYGIAYETWDTRKQVFTARFDRKLTMQEFLDLQATRTLHSSETLVEYMYTRKTLFWTSLPALLRMKREFR</sequence>
<dbReference type="SMART" id="SM00513">
    <property type="entry name" value="SAP"/>
    <property type="match status" value="1"/>
</dbReference>
<feature type="region of interest" description="Disordered" evidence="1">
    <location>
        <begin position="133"/>
        <end position="186"/>
    </location>
</feature>
<evidence type="ECO:0000313" key="4">
    <source>
        <dbReference type="Proteomes" id="UP001321473"/>
    </source>
</evidence>
<dbReference type="PROSITE" id="PS50800">
    <property type="entry name" value="SAP"/>
    <property type="match status" value="1"/>
</dbReference>
<feature type="compositionally biased region" description="Basic and acidic residues" evidence="1">
    <location>
        <begin position="133"/>
        <end position="154"/>
    </location>
</feature>
<dbReference type="Proteomes" id="UP001321473">
    <property type="component" value="Unassembled WGS sequence"/>
</dbReference>
<name>A0AAQ4EX03_AMBAM</name>
<comment type="caution">
    <text evidence="3">The sequence shown here is derived from an EMBL/GenBank/DDBJ whole genome shotgun (WGS) entry which is preliminary data.</text>
</comment>
<evidence type="ECO:0000259" key="2">
    <source>
        <dbReference type="PROSITE" id="PS50800"/>
    </source>
</evidence>
<dbReference type="AlphaFoldDB" id="A0AAQ4EX03"/>
<gene>
    <name evidence="3" type="ORF">V5799_019360</name>
</gene>
<proteinExistence type="predicted"/>
<keyword evidence="4" id="KW-1185">Reference proteome</keyword>
<accession>A0AAQ4EX03</accession>
<feature type="region of interest" description="Disordered" evidence="1">
    <location>
        <begin position="61"/>
        <end position="116"/>
    </location>
</feature>
<dbReference type="EMBL" id="JARKHS020009951">
    <property type="protein sequence ID" value="KAK8779299.1"/>
    <property type="molecule type" value="Genomic_DNA"/>
</dbReference>
<feature type="domain" description="SAP" evidence="2">
    <location>
        <begin position="48"/>
        <end position="82"/>
    </location>
</feature>
<feature type="region of interest" description="Disordered" evidence="1">
    <location>
        <begin position="1"/>
        <end position="44"/>
    </location>
</feature>
<evidence type="ECO:0000256" key="1">
    <source>
        <dbReference type="SAM" id="MobiDB-lite"/>
    </source>
</evidence>
<reference evidence="3 4" key="1">
    <citation type="journal article" date="2023" name="Arcadia Sci">
        <title>De novo assembly of a long-read Amblyomma americanum tick genome.</title>
        <authorList>
            <person name="Chou S."/>
            <person name="Poskanzer K.E."/>
            <person name="Rollins M."/>
            <person name="Thuy-Boun P.S."/>
        </authorList>
    </citation>
    <scope>NUCLEOTIDE SEQUENCE [LARGE SCALE GENOMIC DNA]</scope>
    <source>
        <strain evidence="3">F_SG_1</strain>
        <tissue evidence="3">Salivary glands</tissue>
    </source>
</reference>
<dbReference type="InterPro" id="IPR036361">
    <property type="entry name" value="SAP_dom_sf"/>
</dbReference>
<dbReference type="Pfam" id="PF02037">
    <property type="entry name" value="SAP"/>
    <property type="match status" value="1"/>
</dbReference>